<dbReference type="Proteomes" id="UP000032141">
    <property type="component" value="Chromosome C2"/>
</dbReference>
<dbReference type="HOGENOM" id="CLU_033858_0_1_1"/>
<accession>A0A0D3ATH7</accession>
<feature type="region of interest" description="Disordered" evidence="1">
    <location>
        <begin position="40"/>
        <end position="106"/>
    </location>
</feature>
<name>A0A0D3ATH7_BRAOL</name>
<reference evidence="2 3" key="1">
    <citation type="journal article" date="2014" name="Genome Biol.">
        <title>Transcriptome and methylome profiling reveals relics of genome dominance in the mesopolyploid Brassica oleracea.</title>
        <authorList>
            <person name="Parkin I.A."/>
            <person name="Koh C."/>
            <person name="Tang H."/>
            <person name="Robinson S.J."/>
            <person name="Kagale S."/>
            <person name="Clarke W.E."/>
            <person name="Town C.D."/>
            <person name="Nixon J."/>
            <person name="Krishnakumar V."/>
            <person name="Bidwell S.L."/>
            <person name="Denoeud F."/>
            <person name="Belcram H."/>
            <person name="Links M.G."/>
            <person name="Just J."/>
            <person name="Clarke C."/>
            <person name="Bender T."/>
            <person name="Huebert T."/>
            <person name="Mason A.S."/>
            <person name="Pires J.C."/>
            <person name="Barker G."/>
            <person name="Moore J."/>
            <person name="Walley P.G."/>
            <person name="Manoli S."/>
            <person name="Batley J."/>
            <person name="Edwards D."/>
            <person name="Nelson M.N."/>
            <person name="Wang X."/>
            <person name="Paterson A.H."/>
            <person name="King G."/>
            <person name="Bancroft I."/>
            <person name="Chalhoub B."/>
            <person name="Sharpe A.G."/>
        </authorList>
    </citation>
    <scope>NUCLEOTIDE SEQUENCE</scope>
    <source>
        <strain evidence="2 3">cv. TO1000</strain>
    </source>
</reference>
<proteinExistence type="predicted"/>
<evidence type="ECO:0000313" key="3">
    <source>
        <dbReference type="Proteomes" id="UP000032141"/>
    </source>
</evidence>
<sequence length="324" mass="35958">MWELWFGMEIKMGFGIYEVENKEYEGFGRKLTAHYREMFGEPGSRLDPASSSPPGSSGQETVPETQYTQRVSGSTSSSTPSAPHVHSPMAHPTMPPPVPPPMAPPMAPQMPADIHPDLMVPPSAPYSQYTVEDILRVPGRKGLLVIDPDRPDEILWWGVDGCLASDVTDTIKGYFAMAHPNWSKTPHYVRKTWFTIYAAKEMGHLPSLMELYERTHKNKADVFLDGKSEQIYNDVVARVEDCQTQQSTDGLPVTLSTLEVDKIYEEGRTLGIGSVNDVPRATSSYGQRRDDEVTELRNELGATKSPMGGVEGFLDVIAATNPEW</sequence>
<reference evidence="2" key="2">
    <citation type="submission" date="2015-03" db="UniProtKB">
        <authorList>
            <consortium name="EnsemblPlants"/>
        </authorList>
    </citation>
    <scope>IDENTIFICATION</scope>
</reference>
<feature type="compositionally biased region" description="Pro residues" evidence="1">
    <location>
        <begin position="93"/>
        <end position="106"/>
    </location>
</feature>
<dbReference type="Pfam" id="PF03004">
    <property type="entry name" value="Transposase_24"/>
    <property type="match status" value="1"/>
</dbReference>
<dbReference type="Gramene" id="Bo2g116390.1">
    <property type="protein sequence ID" value="Bo2g116390.1"/>
    <property type="gene ID" value="Bo2g116390"/>
</dbReference>
<dbReference type="AlphaFoldDB" id="A0A0D3ATH7"/>
<feature type="compositionally biased region" description="Low complexity" evidence="1">
    <location>
        <begin position="71"/>
        <end position="92"/>
    </location>
</feature>
<evidence type="ECO:0000313" key="2">
    <source>
        <dbReference type="EnsemblPlants" id="Bo2g116390.1"/>
    </source>
</evidence>
<dbReference type="EnsemblPlants" id="Bo2g116390.1">
    <property type="protein sequence ID" value="Bo2g116390.1"/>
    <property type="gene ID" value="Bo2g116390"/>
</dbReference>
<feature type="compositionally biased region" description="Polar residues" evidence="1">
    <location>
        <begin position="59"/>
        <end position="70"/>
    </location>
</feature>
<organism evidence="2 3">
    <name type="scientific">Brassica oleracea var. oleracea</name>
    <dbReference type="NCBI Taxonomy" id="109376"/>
    <lineage>
        <taxon>Eukaryota</taxon>
        <taxon>Viridiplantae</taxon>
        <taxon>Streptophyta</taxon>
        <taxon>Embryophyta</taxon>
        <taxon>Tracheophyta</taxon>
        <taxon>Spermatophyta</taxon>
        <taxon>Magnoliopsida</taxon>
        <taxon>eudicotyledons</taxon>
        <taxon>Gunneridae</taxon>
        <taxon>Pentapetalae</taxon>
        <taxon>rosids</taxon>
        <taxon>malvids</taxon>
        <taxon>Brassicales</taxon>
        <taxon>Brassicaceae</taxon>
        <taxon>Brassiceae</taxon>
        <taxon>Brassica</taxon>
    </lineage>
</organism>
<protein>
    <submittedName>
        <fullName evidence="2">Uncharacterized protein</fullName>
    </submittedName>
</protein>
<evidence type="ECO:0000256" key="1">
    <source>
        <dbReference type="SAM" id="MobiDB-lite"/>
    </source>
</evidence>
<dbReference type="InterPro" id="IPR004252">
    <property type="entry name" value="Probable_transposase_24"/>
</dbReference>
<keyword evidence="3" id="KW-1185">Reference proteome</keyword>